<proteinExistence type="predicted"/>
<gene>
    <name evidence="2" type="ORF">FLB61_08530</name>
</gene>
<sequence length="369" mass="42383">MNVITIEHAENALVSAGYAVKGMKQINEGSNHYVFIVTLDDGSKCICKFAKVRETEKNIGSANCDTLFGGRLSLEREAYLFSMIREKTGVPTPKVFGIHKSAYGTFIVLEFMSGISHKTYMENSGYSKKAFLDSMTYLGEDFAKVQRVTFPSFGNIMEHSVIEPDGLKNFSDRFRQVIQMRIDRCVQKHVFTEEELEKVTKFFDRKLEQLRPQFQDTVSPPVLNFTDMHAENFYVDETGRPSGYFDLESAQAAPAALEFYGFRFFLFNFYDMNCFHEAEGAFFRGYRDAGGLYEPKTPEDNMAIDFLAGCRLLELAQSYWGYVDGIRDTWGEDMKQLLFRYMETGKIDYMAVGDVWRQRDQQPVTPLTD</sequence>
<feature type="domain" description="Aminoglycoside phosphotransferase" evidence="1">
    <location>
        <begin position="24"/>
        <end position="263"/>
    </location>
</feature>
<dbReference type="InterPro" id="IPR051678">
    <property type="entry name" value="AGP_Transferase"/>
</dbReference>
<organism evidence="2 3">
    <name type="scientific">Sellimonas caecigallum</name>
    <dbReference type="NCBI Taxonomy" id="2592333"/>
    <lineage>
        <taxon>Bacteria</taxon>
        <taxon>Bacillati</taxon>
        <taxon>Bacillota</taxon>
        <taxon>Clostridia</taxon>
        <taxon>Lachnospirales</taxon>
        <taxon>Lachnospiraceae</taxon>
        <taxon>Sellimonas</taxon>
    </lineage>
</organism>
<dbReference type="SUPFAM" id="SSF56112">
    <property type="entry name" value="Protein kinase-like (PK-like)"/>
    <property type="match status" value="1"/>
</dbReference>
<evidence type="ECO:0000259" key="1">
    <source>
        <dbReference type="Pfam" id="PF01636"/>
    </source>
</evidence>
<accession>A0ABS7L7T2</accession>
<dbReference type="Pfam" id="PF01636">
    <property type="entry name" value="APH"/>
    <property type="match status" value="1"/>
</dbReference>
<dbReference type="EMBL" id="VIRV01000011">
    <property type="protein sequence ID" value="MBY0759130.1"/>
    <property type="molecule type" value="Genomic_DNA"/>
</dbReference>
<reference evidence="2 3" key="1">
    <citation type="journal article" date="2020" name="New Microbes New Infect">
        <title>Sellimonas caecigallum sp. nov., description and genome sequence of a new member of the Sellimonas genus isolated from the cecum of feral chicken.</title>
        <authorList>
            <person name="Wongkuna S."/>
            <person name="Ghimire S."/>
            <person name="Antony L."/>
            <person name="Chankhamhaengdecha S."/>
            <person name="Janvilisri T."/>
            <person name="Scaria J."/>
        </authorList>
    </citation>
    <scope>NUCLEOTIDE SEQUENCE [LARGE SCALE GENOMIC DNA]</scope>
    <source>
        <strain evidence="2 3">SW451</strain>
    </source>
</reference>
<dbReference type="InterPro" id="IPR011009">
    <property type="entry name" value="Kinase-like_dom_sf"/>
</dbReference>
<dbReference type="PANTHER" id="PTHR21310">
    <property type="entry name" value="AMINOGLYCOSIDE PHOSPHOTRANSFERASE-RELATED-RELATED"/>
    <property type="match status" value="1"/>
</dbReference>
<evidence type="ECO:0000313" key="2">
    <source>
        <dbReference type="EMBL" id="MBY0759130.1"/>
    </source>
</evidence>
<protein>
    <submittedName>
        <fullName evidence="2">Aminoglycoside phosphotransferase family protein</fullName>
    </submittedName>
</protein>
<keyword evidence="3" id="KW-1185">Reference proteome</keyword>
<evidence type="ECO:0000313" key="3">
    <source>
        <dbReference type="Proteomes" id="UP000779049"/>
    </source>
</evidence>
<dbReference type="RefSeq" id="WP_221919895.1">
    <property type="nucleotide sequence ID" value="NZ_CP173660.1"/>
</dbReference>
<dbReference type="Proteomes" id="UP000779049">
    <property type="component" value="Unassembled WGS sequence"/>
</dbReference>
<dbReference type="PANTHER" id="PTHR21310:SF15">
    <property type="entry name" value="AMINOGLYCOSIDE PHOSPHOTRANSFERASE DOMAIN-CONTAINING PROTEIN"/>
    <property type="match status" value="1"/>
</dbReference>
<dbReference type="InterPro" id="IPR002575">
    <property type="entry name" value="Aminoglycoside_PTrfase"/>
</dbReference>
<name>A0ABS7L7T2_9FIRM</name>
<comment type="caution">
    <text evidence="2">The sequence shown here is derived from an EMBL/GenBank/DDBJ whole genome shotgun (WGS) entry which is preliminary data.</text>
</comment>